<evidence type="ECO:0000256" key="4">
    <source>
        <dbReference type="ARBA" id="ARBA00022786"/>
    </source>
</evidence>
<evidence type="ECO:0000256" key="9">
    <source>
        <dbReference type="SAM" id="MobiDB-lite"/>
    </source>
</evidence>
<dbReference type="FunFam" id="3.90.70.10:FF:000116">
    <property type="entry name" value="Ubiquitin carboxyl-terminal hydrolase 20"/>
    <property type="match status" value="1"/>
</dbReference>
<evidence type="ECO:0000259" key="10">
    <source>
        <dbReference type="PROSITE" id="PS50235"/>
    </source>
</evidence>
<dbReference type="SUPFAM" id="SSF54001">
    <property type="entry name" value="Cysteine proteinases"/>
    <property type="match status" value="1"/>
</dbReference>
<dbReference type="InterPro" id="IPR028889">
    <property type="entry name" value="USP"/>
</dbReference>
<dbReference type="PROSITE" id="PS00973">
    <property type="entry name" value="USP_2"/>
    <property type="match status" value="1"/>
</dbReference>
<dbReference type="InterPro" id="IPR050164">
    <property type="entry name" value="Peptidase_C19"/>
</dbReference>
<evidence type="ECO:0000313" key="11">
    <source>
        <dbReference type="EMBL" id="GAA0179751.1"/>
    </source>
</evidence>
<dbReference type="PROSITE" id="PS00972">
    <property type="entry name" value="USP_1"/>
    <property type="match status" value="1"/>
</dbReference>
<dbReference type="GO" id="GO:0005829">
    <property type="term" value="C:cytosol"/>
    <property type="evidence" value="ECO:0007669"/>
    <property type="project" value="TreeGrafter"/>
</dbReference>
<evidence type="ECO:0000313" key="12">
    <source>
        <dbReference type="Proteomes" id="UP001454036"/>
    </source>
</evidence>
<organism evidence="11 12">
    <name type="scientific">Lithospermum erythrorhizon</name>
    <name type="common">Purple gromwell</name>
    <name type="synonym">Lithospermum officinale var. erythrorhizon</name>
    <dbReference type="NCBI Taxonomy" id="34254"/>
    <lineage>
        <taxon>Eukaryota</taxon>
        <taxon>Viridiplantae</taxon>
        <taxon>Streptophyta</taxon>
        <taxon>Embryophyta</taxon>
        <taxon>Tracheophyta</taxon>
        <taxon>Spermatophyta</taxon>
        <taxon>Magnoliopsida</taxon>
        <taxon>eudicotyledons</taxon>
        <taxon>Gunneridae</taxon>
        <taxon>Pentapetalae</taxon>
        <taxon>asterids</taxon>
        <taxon>lamiids</taxon>
        <taxon>Boraginales</taxon>
        <taxon>Boraginaceae</taxon>
        <taxon>Boraginoideae</taxon>
        <taxon>Lithospermeae</taxon>
        <taxon>Lithospermum</taxon>
    </lineage>
</organism>
<sequence>MENLNNSGGYSNEHKTKFNFSDWINNTSWDEGFEVVKEEDKLHIVKLKKKDWIISSLDEVFDVMLVEDNLAIVGAGFSNLGNTCFLNSILQCFIHSVVLLQGLLASDHKVICRTKSECVVCALFELIELSLTSTGRNVSPWKFVDNLSYFSSSFQRFQQEDAHEFLQCFLDRLESCCNGLKPLISVAPGGHNFVKQVFGGRLVSKLKCCNCGHSSDTYEPSIDLSLEIEDVDNLESALESFTKVEKIEDSDTQFTCEKCKEKVSIEKQLLLDQFPSISAFHLKRFKNDGSIVEKIDKRVDFPLELDMLPYTDSSKANNEELKYDLYAVVVHIGTSSTSGHYYCFVRLSPGAWYKFDDSEVVRVQEEYVLSQEAYILFYARKGTPWFLEFIDTQKQFVDQSLQNTSPKSVLDSVDICSISSSVLNSHGCDNKEVGPSADPLPQNFVGLEENKTRVKGDETTDDLIKTSMRTSASRTPLACNADHVVSPSLLKESKRNQQFDIKKGVALDAVQIANIISKSPPRSASPEIYRKDSTDTVYSIPRGHLKIAETVTCKRQLNTELFDIGRKRACSLIRKSIPGSRGQQLLAAVTGSQSEGSVNKKRSRMDAQTNNDRISTA</sequence>
<name>A0AAV3RP73_LITER</name>
<dbReference type="Proteomes" id="UP001454036">
    <property type="component" value="Unassembled WGS sequence"/>
</dbReference>
<evidence type="ECO:0000256" key="5">
    <source>
        <dbReference type="ARBA" id="ARBA00022801"/>
    </source>
</evidence>
<dbReference type="PANTHER" id="PTHR24006:SF747">
    <property type="entry name" value="UBIQUITIN CARBOXYL-TERMINAL HYDROLASE 20"/>
    <property type="match status" value="1"/>
</dbReference>
<keyword evidence="3 8" id="KW-0645">Protease</keyword>
<feature type="domain" description="USP" evidence="10">
    <location>
        <begin position="75"/>
        <end position="381"/>
    </location>
</feature>
<dbReference type="PANTHER" id="PTHR24006">
    <property type="entry name" value="UBIQUITIN CARBOXYL-TERMINAL HYDROLASE"/>
    <property type="match status" value="1"/>
</dbReference>
<dbReference type="GO" id="GO:0006508">
    <property type="term" value="P:proteolysis"/>
    <property type="evidence" value="ECO:0007669"/>
    <property type="project" value="UniProtKB-KW"/>
</dbReference>
<comment type="similarity">
    <text evidence="2 8">Belongs to the peptidase C19 family.</text>
</comment>
<protein>
    <recommendedName>
        <fullName evidence="8">Ubiquitin carboxyl-terminal hydrolase</fullName>
        <ecNumber evidence="8">3.4.19.12</ecNumber>
    </recommendedName>
</protein>
<dbReference type="GO" id="GO:0016579">
    <property type="term" value="P:protein deubiquitination"/>
    <property type="evidence" value="ECO:0007669"/>
    <property type="project" value="InterPro"/>
</dbReference>
<keyword evidence="5 8" id="KW-0378">Hydrolase</keyword>
<dbReference type="PROSITE" id="PS50235">
    <property type="entry name" value="USP_3"/>
    <property type="match status" value="1"/>
</dbReference>
<keyword evidence="12" id="KW-1185">Reference proteome</keyword>
<dbReference type="InterPro" id="IPR018200">
    <property type="entry name" value="USP_CS"/>
</dbReference>
<evidence type="ECO:0000256" key="6">
    <source>
        <dbReference type="ARBA" id="ARBA00022807"/>
    </source>
</evidence>
<proteinExistence type="inferred from homology"/>
<evidence type="ECO:0000256" key="7">
    <source>
        <dbReference type="ARBA" id="ARBA00037450"/>
    </source>
</evidence>
<evidence type="ECO:0000256" key="8">
    <source>
        <dbReference type="RuleBase" id="RU366025"/>
    </source>
</evidence>
<dbReference type="GO" id="GO:0004843">
    <property type="term" value="F:cysteine-type deubiquitinase activity"/>
    <property type="evidence" value="ECO:0007669"/>
    <property type="project" value="UniProtKB-UniRule"/>
</dbReference>
<dbReference type="Pfam" id="PF00443">
    <property type="entry name" value="UCH"/>
    <property type="match status" value="1"/>
</dbReference>
<dbReference type="EC" id="3.4.19.12" evidence="8"/>
<evidence type="ECO:0000256" key="1">
    <source>
        <dbReference type="ARBA" id="ARBA00000707"/>
    </source>
</evidence>
<accession>A0AAV3RP73</accession>
<comment type="caution">
    <text evidence="11">The sequence shown here is derived from an EMBL/GenBank/DDBJ whole genome shotgun (WGS) entry which is preliminary data.</text>
</comment>
<comment type="function">
    <text evidence="7 8">Recognizes and hydrolyzes the peptide bond at the C-terminal Gly of ubiquitin. Involved in the processing of poly-ubiquitin precursors as well as that of ubiquitinated proteins.</text>
</comment>
<keyword evidence="4 8" id="KW-0833">Ubl conjugation pathway</keyword>
<dbReference type="GO" id="GO:0005634">
    <property type="term" value="C:nucleus"/>
    <property type="evidence" value="ECO:0007669"/>
    <property type="project" value="TreeGrafter"/>
</dbReference>
<feature type="compositionally biased region" description="Polar residues" evidence="9">
    <location>
        <begin position="606"/>
        <end position="617"/>
    </location>
</feature>
<dbReference type="EMBL" id="BAABME010010549">
    <property type="protein sequence ID" value="GAA0179751.1"/>
    <property type="molecule type" value="Genomic_DNA"/>
</dbReference>
<keyword evidence="6 8" id="KW-0788">Thiol protease</keyword>
<dbReference type="Gene3D" id="3.90.70.10">
    <property type="entry name" value="Cysteine proteinases"/>
    <property type="match status" value="1"/>
</dbReference>
<comment type="catalytic activity">
    <reaction evidence="1 8">
        <text>Thiol-dependent hydrolysis of ester, thioester, amide, peptide and isopeptide bonds formed by the C-terminal Gly of ubiquitin (a 76-residue protein attached to proteins as an intracellular targeting signal).</text>
        <dbReference type="EC" id="3.4.19.12"/>
    </reaction>
</comment>
<evidence type="ECO:0000256" key="2">
    <source>
        <dbReference type="ARBA" id="ARBA00009085"/>
    </source>
</evidence>
<evidence type="ECO:0000256" key="3">
    <source>
        <dbReference type="ARBA" id="ARBA00022670"/>
    </source>
</evidence>
<dbReference type="InterPro" id="IPR001394">
    <property type="entry name" value="Peptidase_C19_UCH"/>
</dbReference>
<dbReference type="InterPro" id="IPR038765">
    <property type="entry name" value="Papain-like_cys_pep_sf"/>
</dbReference>
<gene>
    <name evidence="11" type="ORF">LIER_30013</name>
</gene>
<reference evidence="11 12" key="1">
    <citation type="submission" date="2024-01" db="EMBL/GenBank/DDBJ databases">
        <title>The complete chloroplast genome sequence of Lithospermum erythrorhizon: insights into the phylogenetic relationship among Boraginaceae species and the maternal lineages of purple gromwells.</title>
        <authorList>
            <person name="Okada T."/>
            <person name="Watanabe K."/>
        </authorList>
    </citation>
    <scope>NUCLEOTIDE SEQUENCE [LARGE SCALE GENOMIC DNA]</scope>
</reference>
<feature type="region of interest" description="Disordered" evidence="9">
    <location>
        <begin position="583"/>
        <end position="617"/>
    </location>
</feature>
<dbReference type="AlphaFoldDB" id="A0AAV3RP73"/>